<proteinExistence type="predicted"/>
<feature type="transmembrane region" description="Helical" evidence="1">
    <location>
        <begin position="23"/>
        <end position="48"/>
    </location>
</feature>
<evidence type="ECO:0000313" key="3">
    <source>
        <dbReference type="Proteomes" id="UP000028492"/>
    </source>
</evidence>
<dbReference type="AlphaFoldDB" id="A0A075UVV9"/>
<keyword evidence="1" id="KW-0472">Membrane</keyword>
<gene>
    <name evidence="2" type="ORF">AJAP_07285</name>
</gene>
<keyword evidence="1" id="KW-1133">Transmembrane helix</keyword>
<protein>
    <submittedName>
        <fullName evidence="2">Putative membrane protein</fullName>
    </submittedName>
</protein>
<dbReference type="KEGG" id="aja:AJAP_07285"/>
<evidence type="ECO:0000313" key="2">
    <source>
        <dbReference type="EMBL" id="AIG74370.1"/>
    </source>
</evidence>
<sequence>MPTGRHAHVTSRLLSTSSKHGHVSYLGFFLLLVGGGVIIGSAFVLAYLAGRLYFGLPLTL</sequence>
<keyword evidence="1" id="KW-0812">Transmembrane</keyword>
<keyword evidence="3" id="KW-1185">Reference proteome</keyword>
<dbReference type="EMBL" id="CP008953">
    <property type="protein sequence ID" value="AIG74370.1"/>
    <property type="molecule type" value="Genomic_DNA"/>
</dbReference>
<evidence type="ECO:0000256" key="1">
    <source>
        <dbReference type="SAM" id="Phobius"/>
    </source>
</evidence>
<organism evidence="2 3">
    <name type="scientific">Amycolatopsis japonica</name>
    <dbReference type="NCBI Taxonomy" id="208439"/>
    <lineage>
        <taxon>Bacteria</taxon>
        <taxon>Bacillati</taxon>
        <taxon>Actinomycetota</taxon>
        <taxon>Actinomycetes</taxon>
        <taxon>Pseudonocardiales</taxon>
        <taxon>Pseudonocardiaceae</taxon>
        <taxon>Amycolatopsis</taxon>
        <taxon>Amycolatopsis japonica group</taxon>
    </lineage>
</organism>
<name>A0A075UVV9_9PSEU</name>
<dbReference type="Proteomes" id="UP000028492">
    <property type="component" value="Chromosome"/>
</dbReference>
<dbReference type="HOGENOM" id="CLU_2930942_0_0_11"/>
<reference evidence="2 3" key="1">
    <citation type="journal article" date="2014" name="J. Biotechnol.">
        <title>Complete genome sequence of the actinobacterium Amycolatopsis japonica MG417-CF17(T) (=DSM 44213T) producing (S,S)-N,N'-ethylenediaminedisuccinic acid.</title>
        <authorList>
            <person name="Stegmann E."/>
            <person name="Albersmeier A."/>
            <person name="Spohn M."/>
            <person name="Gert H."/>
            <person name="Weber T."/>
            <person name="Wohlleben W."/>
            <person name="Kalinowski J."/>
            <person name="Ruckert C."/>
        </authorList>
    </citation>
    <scope>NUCLEOTIDE SEQUENCE [LARGE SCALE GENOMIC DNA]</scope>
    <source>
        <strain evidence="3">MG417-CF17 (DSM 44213)</strain>
    </source>
</reference>
<accession>A0A075UVV9</accession>